<dbReference type="SUPFAM" id="SSF88713">
    <property type="entry name" value="Glycoside hydrolase/deacetylase"/>
    <property type="match status" value="1"/>
</dbReference>
<keyword evidence="4" id="KW-0378">Hydrolase</keyword>
<dbReference type="OrthoDB" id="9803279at2"/>
<protein>
    <submittedName>
        <fullName evidence="4">Glycoside hydrolase family 57</fullName>
    </submittedName>
</protein>
<dbReference type="InterPro" id="IPR011330">
    <property type="entry name" value="Glyco_hydro/deAcase_b/a-brl"/>
</dbReference>
<dbReference type="GO" id="GO:0016787">
    <property type="term" value="F:hydrolase activity"/>
    <property type="evidence" value="ECO:0007669"/>
    <property type="project" value="UniProtKB-KW"/>
</dbReference>
<dbReference type="AlphaFoldDB" id="A0A178IJQ6"/>
<evidence type="ECO:0000259" key="3">
    <source>
        <dbReference type="Pfam" id="PF03065"/>
    </source>
</evidence>
<feature type="domain" description="Glycoside hydrolase family 57 N-terminal" evidence="3">
    <location>
        <begin position="37"/>
        <end position="212"/>
    </location>
</feature>
<dbReference type="Pfam" id="PF03065">
    <property type="entry name" value="Glyco_hydro_57"/>
    <property type="match status" value="1"/>
</dbReference>
<gene>
    <name evidence="4" type="ORF">AW736_10445</name>
</gene>
<dbReference type="GO" id="GO:0005975">
    <property type="term" value="P:carbohydrate metabolic process"/>
    <property type="evidence" value="ECO:0007669"/>
    <property type="project" value="InterPro"/>
</dbReference>
<accession>A0A178IJQ6</accession>
<reference evidence="4 5" key="1">
    <citation type="submission" date="2016-01" db="EMBL/GenBank/DDBJ databases">
        <title>High potential of lignocellulose degradation of a new Verrucomicrobia species.</title>
        <authorList>
            <person name="Wang Y."/>
            <person name="Shi Y."/>
            <person name="Qiu Z."/>
            <person name="Liu S."/>
            <person name="Yang H."/>
        </authorList>
    </citation>
    <scope>NUCLEOTIDE SEQUENCE [LARGE SCALE GENOMIC DNA]</scope>
    <source>
        <strain evidence="4 5">TSB47</strain>
    </source>
</reference>
<evidence type="ECO:0000256" key="2">
    <source>
        <dbReference type="ARBA" id="ARBA00023277"/>
    </source>
</evidence>
<proteinExistence type="inferred from homology"/>
<sequence>MQPGIVFLPHGNLQYSQLRPDRRGWVAHQSYEALFDLSARHDAPIGFEASGETLEIVAETAPRVLDKLKAGIREGRIEPVASPHTHIMLANIEPEIGLDSLRNGLDTWERLTGARPVTGWNPECSWAGFIPDIFRAAGFEALVGDADSYLLSSVPGLREATGLRFDVRGHSNKNALFKIEQEIAGQPGILQTLFRPNLLPNGLRMILRSDMLCNILLWYLMGATEGNREQPIQTDEVRATLARWRDRIPGGNGFILPYAEDAEYVGTTAYFYVKQFGLARFFEPAPDSITRFEETLCVARELGYRLMTPRDAVAAYETIPASGFECVESGCAWHGGTAKAWTNTPHARLLDPVCRSVFQGLKAVAAHLGIEEMRRDAEFREIMRRIGTAYVSDARWPPKPTSPGRFNVAEALSALEQANHGVEAIMSSRGIAAYRGLYSPGIMRTQIAAIREELMAMPYFEEQSAISPEPTLST</sequence>
<dbReference type="Gene3D" id="3.20.110.20">
    <property type="match status" value="1"/>
</dbReference>
<comment type="caution">
    <text evidence="4">The sequence shown here is derived from an EMBL/GenBank/DDBJ whole genome shotgun (WGS) entry which is preliminary data.</text>
</comment>
<evidence type="ECO:0000313" key="5">
    <source>
        <dbReference type="Proteomes" id="UP000078486"/>
    </source>
</evidence>
<comment type="similarity">
    <text evidence="1">Belongs to the glycosyl hydrolase 57 family.</text>
</comment>
<dbReference type="InterPro" id="IPR004300">
    <property type="entry name" value="Glyco_hydro_57_N"/>
</dbReference>
<organism evidence="4 5">
    <name type="scientific">Termitidicoccus mucosus</name>
    <dbReference type="NCBI Taxonomy" id="1184151"/>
    <lineage>
        <taxon>Bacteria</taxon>
        <taxon>Pseudomonadati</taxon>
        <taxon>Verrucomicrobiota</taxon>
        <taxon>Opitutia</taxon>
        <taxon>Opitutales</taxon>
        <taxon>Opitutaceae</taxon>
        <taxon>Termitidicoccus</taxon>
    </lineage>
</organism>
<dbReference type="Proteomes" id="UP000078486">
    <property type="component" value="Unassembled WGS sequence"/>
</dbReference>
<keyword evidence="5" id="KW-1185">Reference proteome</keyword>
<evidence type="ECO:0000313" key="4">
    <source>
        <dbReference type="EMBL" id="OAM89988.1"/>
    </source>
</evidence>
<dbReference type="RefSeq" id="WP_068771078.1">
    <property type="nucleotide sequence ID" value="NZ_CP109796.1"/>
</dbReference>
<dbReference type="EMBL" id="LRRQ01000076">
    <property type="protein sequence ID" value="OAM89988.1"/>
    <property type="molecule type" value="Genomic_DNA"/>
</dbReference>
<dbReference type="STRING" id="1184151.AW736_10445"/>
<keyword evidence="2" id="KW-0119">Carbohydrate metabolism</keyword>
<name>A0A178IJQ6_9BACT</name>
<evidence type="ECO:0000256" key="1">
    <source>
        <dbReference type="ARBA" id="ARBA00006821"/>
    </source>
</evidence>